<comment type="caution">
    <text evidence="1">The sequence shown here is derived from an EMBL/GenBank/DDBJ whole genome shotgun (WGS) entry which is preliminary data.</text>
</comment>
<evidence type="ECO:0000313" key="1">
    <source>
        <dbReference type="EMBL" id="KAJ8675831.1"/>
    </source>
</evidence>
<name>A0ACC2NXF6_9HYME</name>
<reference evidence="1" key="1">
    <citation type="submission" date="2023-04" db="EMBL/GenBank/DDBJ databases">
        <title>A chromosome-level genome assembly of the parasitoid wasp Eretmocerus hayati.</title>
        <authorList>
            <person name="Zhong Y."/>
            <person name="Liu S."/>
            <person name="Liu Y."/>
        </authorList>
    </citation>
    <scope>NUCLEOTIDE SEQUENCE</scope>
    <source>
        <strain evidence="1">ZJU_SS_LIU_2023</strain>
    </source>
</reference>
<organism evidence="1 2">
    <name type="scientific">Eretmocerus hayati</name>
    <dbReference type="NCBI Taxonomy" id="131215"/>
    <lineage>
        <taxon>Eukaryota</taxon>
        <taxon>Metazoa</taxon>
        <taxon>Ecdysozoa</taxon>
        <taxon>Arthropoda</taxon>
        <taxon>Hexapoda</taxon>
        <taxon>Insecta</taxon>
        <taxon>Pterygota</taxon>
        <taxon>Neoptera</taxon>
        <taxon>Endopterygota</taxon>
        <taxon>Hymenoptera</taxon>
        <taxon>Apocrita</taxon>
        <taxon>Proctotrupomorpha</taxon>
        <taxon>Chalcidoidea</taxon>
        <taxon>Aphelinidae</taxon>
        <taxon>Aphelininae</taxon>
        <taxon>Eretmocerus</taxon>
    </lineage>
</organism>
<sequence length="1350" mass="149978">MGKILRERCCNPFRVPGHLDASGGKLLAVQPVVRDRLPHVPFEGKVCVDCRNRIHELLRKRKLVKPSLRRGGSPQKRLDELLEQLPSPGRRGRHVYSPEKPAQQHREEQLHVFNNDPVTPPQVSSASSSASSTHSFSGLSDDETISHTVPVKTVEIVLEEQQIHQIQAEEKHQQVVPENKPATKERSKPNQGNSRSHHSTMSRRNKLPLIPADADPNKQFCCFCGTSEDNEVKFGKFYHQDGISTHYYCLLLSSNMEQKGNDDEGILGFLAEDIQKEIRRGRRLICSHCRRNGATLGCCNAKCKKIFHFPCGLDNGSLHQFFGEFRSYCTAHRPKQKIDDRVKKEIQKMEKILCYICYESVQPMDNNNTLWAPCCKKNAWFHRSCVQQLAMSAGYFFKCPLCNNKREFQTAMLEYGIYIPRQDASWELVPNAFEELLYRHDRCDAKPCQCPKGRAHASSNGKWELALCRMCGSQGTHVYCGKLKWTNPQWECPDCLVILNKPSGSATQPAESTSNLSSTNTNVMRRDNPTVNVIIREYDEDSDSDISVGNETVPFENSLSGIASNLPAVKLRPGPKSFKLQQVQKLKSMDSSTEDANQDEDGSSDPAVTNETNEVNVPSKDSIPKLSAIPKAVTSDVVCLDSDDDTPEILCESRMPSASRNIHQLQKNTSINRMGLPQHQSSHPIQSSIQSYPNTASSITAQRSSEMPTLIPAPNIAEKSGNSPVNIVISNVTSVDPEFFESVPGSQDSSDGSPEIIETDPSAIPTTAYQMKRVHPDEDTDCLIMSEGPKRARYEDQAFNAQTVVDSGFRISRVESTNMTTSSTLLPAVKQSPSKAMATSTTMLAGPSGVSTAHYSNLHGNAATATANDGSNQSNGSGPSAALAHARNSSELPISAVDGGPVVHSTTNCDNRGSKSKRPAINRTGLIPKYARLSDLKFKIRGDDFELSYGAYKIQINMNRTSDATKSSEPGSISFPSLTSFLELNNQNSANSKSESTASELQSNGFGESSKRRGSSRVKSLRGCVSEDDNTLLEYQNTMRNSQNVRSTRKSIVHDKRLDRADLKENWDPEVSSSTNNSFDTLNNNSATNNSDSKEGLDLTRVNSNKDDGSLDKSCKDNPNQSQRLLRRSSRHTRHFQSVQESNVMQNGDSADSSDNNVISSALKRISQTVAGDQSTRSSRSQKYVDTSSGLPEVDEHLKNVEMNDSKIMLVNKVNGIRKDEKIVAEVDFKVRIDLQKISKLLNAKPDLFFSSKSNGVRKLRVHRVNEKLTVESESGERKFLVKSRSFDCLLNLTDDEDSTAKSKSKSLANLSRLDDDTLHWADGRDVLGRRVRRSTRHKTRLFENTESFR</sequence>
<proteinExistence type="predicted"/>
<protein>
    <submittedName>
        <fullName evidence="1">Uncharacterized protein</fullName>
    </submittedName>
</protein>
<dbReference type="Proteomes" id="UP001239111">
    <property type="component" value="Chromosome 2"/>
</dbReference>
<keyword evidence="2" id="KW-1185">Reference proteome</keyword>
<accession>A0ACC2NXF6</accession>
<gene>
    <name evidence="1" type="ORF">QAD02_011617</name>
</gene>
<evidence type="ECO:0000313" key="2">
    <source>
        <dbReference type="Proteomes" id="UP001239111"/>
    </source>
</evidence>
<dbReference type="EMBL" id="CM056742">
    <property type="protein sequence ID" value="KAJ8675831.1"/>
    <property type="molecule type" value="Genomic_DNA"/>
</dbReference>